<dbReference type="SUPFAM" id="SSF53067">
    <property type="entry name" value="Actin-like ATPase domain"/>
    <property type="match status" value="2"/>
</dbReference>
<evidence type="ECO:0000313" key="7">
    <source>
        <dbReference type="EMBL" id="KAK2197876.1"/>
    </source>
</evidence>
<evidence type="ECO:0000256" key="5">
    <source>
        <dbReference type="ARBA" id="ARBA00049360"/>
    </source>
</evidence>
<comment type="catalytic activity">
    <reaction evidence="5">
        <text>ATP + H2O = ADP + phosphate + H(+)</text>
        <dbReference type="Rhea" id="RHEA:13065"/>
        <dbReference type="ChEBI" id="CHEBI:15377"/>
        <dbReference type="ChEBI" id="CHEBI:15378"/>
        <dbReference type="ChEBI" id="CHEBI:30616"/>
        <dbReference type="ChEBI" id="CHEBI:43474"/>
        <dbReference type="ChEBI" id="CHEBI:456216"/>
    </reaction>
</comment>
<keyword evidence="8" id="KW-1185">Reference proteome</keyword>
<reference evidence="7" key="1">
    <citation type="journal article" date="2023" name="Nat. Microbiol.">
        <title>Babesia duncani multi-omics identifies virulence factors and drug targets.</title>
        <authorList>
            <person name="Singh P."/>
            <person name="Lonardi S."/>
            <person name="Liang Q."/>
            <person name="Vydyam P."/>
            <person name="Khabirova E."/>
            <person name="Fang T."/>
            <person name="Gihaz S."/>
            <person name="Thekkiniath J."/>
            <person name="Munshi M."/>
            <person name="Abel S."/>
            <person name="Ciampossin L."/>
            <person name="Batugedara G."/>
            <person name="Gupta M."/>
            <person name="Lu X.M."/>
            <person name="Lenz T."/>
            <person name="Chakravarty S."/>
            <person name="Cornillot E."/>
            <person name="Hu Y."/>
            <person name="Ma W."/>
            <person name="Gonzalez L.M."/>
            <person name="Sanchez S."/>
            <person name="Estrada K."/>
            <person name="Sanchez-Flores A."/>
            <person name="Montero E."/>
            <person name="Harb O.S."/>
            <person name="Le Roch K.G."/>
            <person name="Mamoun C.B."/>
        </authorList>
    </citation>
    <scope>NUCLEOTIDE SEQUENCE</scope>
    <source>
        <strain evidence="7">WA1</strain>
    </source>
</reference>
<evidence type="ECO:0000256" key="4">
    <source>
        <dbReference type="ARBA" id="ARBA00022840"/>
    </source>
</evidence>
<dbReference type="Gene3D" id="3.90.640.10">
    <property type="entry name" value="Actin, Chain A, domain 4"/>
    <property type="match status" value="1"/>
</dbReference>
<evidence type="ECO:0000256" key="2">
    <source>
        <dbReference type="ARBA" id="ARBA00022741"/>
    </source>
</evidence>
<dbReference type="InterPro" id="IPR043129">
    <property type="entry name" value="ATPase_NBD"/>
</dbReference>
<keyword evidence="2" id="KW-0547">Nucleotide-binding</keyword>
<keyword evidence="3" id="KW-0378">Hydrolase</keyword>
<evidence type="ECO:0000256" key="3">
    <source>
        <dbReference type="ARBA" id="ARBA00022801"/>
    </source>
</evidence>
<dbReference type="PRINTS" id="PR00190">
    <property type="entry name" value="ACTIN"/>
</dbReference>
<protein>
    <submittedName>
        <fullName evidence="7">Bifunctional Actin family/ATPase</fullName>
    </submittedName>
</protein>
<dbReference type="GO" id="GO:0005524">
    <property type="term" value="F:ATP binding"/>
    <property type="evidence" value="ECO:0007669"/>
    <property type="project" value="UniProtKB-KW"/>
</dbReference>
<comment type="similarity">
    <text evidence="1 6">Belongs to the actin family.</text>
</comment>
<dbReference type="Proteomes" id="UP001214638">
    <property type="component" value="Unassembled WGS sequence"/>
</dbReference>
<sequence length="405" mass="44737">MAAKAFSGGDDVAAVVVDPGYDTLRIGNCQEDYPREYIPSALVRRVWSSNEERSWKPLCAINPGDFVETKRLLQLNRDENYEIEPTVFEKLLKFGIEGYPYEVNHVPNPELWAKKYGGLGLDITQHPMMISEPTSETKQYRDVILEVIFERCNVPASYLAKRASLSAFAVGRASALVLDVGAGGCICSAVHDGIALQSSIESAMVGGYALDLHLANALHDEGVSYFEPGGTPLQEFKRLQMARELKETFSSLEPGNDDESKTYKLPDGTLVDMQKHGASLPRLLFNPEGAKVCEFNNFKGLGAMVTNCVFETDVDIRRDVLSSIVIVGGTSLVPGFVETLHASLQDTLLGPTKFKLVHPSSVVEKRYSTWLGGSILASLGRFQQMWISRAEYLEHGTTIAYRRCQ</sequence>
<dbReference type="PANTHER" id="PTHR11937">
    <property type="entry name" value="ACTIN"/>
    <property type="match status" value="1"/>
</dbReference>
<dbReference type="SMART" id="SM00268">
    <property type="entry name" value="ACTIN"/>
    <property type="match status" value="1"/>
</dbReference>
<dbReference type="GO" id="GO:0016787">
    <property type="term" value="F:hydrolase activity"/>
    <property type="evidence" value="ECO:0007669"/>
    <property type="project" value="UniProtKB-KW"/>
</dbReference>
<dbReference type="AlphaFoldDB" id="A0AAD9UQB8"/>
<dbReference type="Gene3D" id="3.30.420.40">
    <property type="match status" value="2"/>
</dbReference>
<organism evidence="7 8">
    <name type="scientific">Babesia duncani</name>
    <dbReference type="NCBI Taxonomy" id="323732"/>
    <lineage>
        <taxon>Eukaryota</taxon>
        <taxon>Sar</taxon>
        <taxon>Alveolata</taxon>
        <taxon>Apicomplexa</taxon>
        <taxon>Aconoidasida</taxon>
        <taxon>Piroplasmida</taxon>
        <taxon>Babesiidae</taxon>
        <taxon>Babesia</taxon>
    </lineage>
</organism>
<proteinExistence type="inferred from homology"/>
<dbReference type="Pfam" id="PF00022">
    <property type="entry name" value="Actin"/>
    <property type="match status" value="1"/>
</dbReference>
<comment type="caution">
    <text evidence="7">The sequence shown here is derived from an EMBL/GenBank/DDBJ whole genome shotgun (WGS) entry which is preliminary data.</text>
</comment>
<dbReference type="InterPro" id="IPR004000">
    <property type="entry name" value="Actin"/>
</dbReference>
<evidence type="ECO:0000256" key="6">
    <source>
        <dbReference type="RuleBase" id="RU000487"/>
    </source>
</evidence>
<dbReference type="KEGG" id="bdw:94335177"/>
<accession>A0AAD9UQB8</accession>
<evidence type="ECO:0000256" key="1">
    <source>
        <dbReference type="ARBA" id="ARBA00006752"/>
    </source>
</evidence>
<dbReference type="EMBL" id="JALLKP010000001">
    <property type="protein sequence ID" value="KAK2197876.1"/>
    <property type="molecule type" value="Genomic_DNA"/>
</dbReference>
<keyword evidence="4" id="KW-0067">ATP-binding</keyword>
<evidence type="ECO:0000313" key="8">
    <source>
        <dbReference type="Proteomes" id="UP001214638"/>
    </source>
</evidence>
<dbReference type="FunFam" id="3.30.420.40:FF:000058">
    <property type="entry name" value="Putative actin-related protein 5"/>
    <property type="match status" value="1"/>
</dbReference>
<dbReference type="RefSeq" id="XP_067804718.1">
    <property type="nucleotide sequence ID" value="XM_067945927.1"/>
</dbReference>
<name>A0AAD9UQB8_9APIC</name>
<gene>
    <name evidence="7" type="ORF">BdWA1_000879</name>
</gene>
<dbReference type="GeneID" id="94335177"/>